<dbReference type="EMBL" id="JYNX01000035">
    <property type="protein sequence ID" value="KMO79755.1"/>
    <property type="molecule type" value="Genomic_DNA"/>
</dbReference>
<dbReference type="PATRIC" id="fig|1800.3.peg.2622"/>
<dbReference type="PANTHER" id="PTHR32309">
    <property type="entry name" value="TYROSINE-PROTEIN KINASE"/>
    <property type="match status" value="1"/>
</dbReference>
<dbReference type="Gene3D" id="3.40.50.300">
    <property type="entry name" value="P-loop containing nucleotide triphosphate hydrolases"/>
    <property type="match status" value="1"/>
</dbReference>
<evidence type="ECO:0000313" key="2">
    <source>
        <dbReference type="EMBL" id="KMO79755.1"/>
    </source>
</evidence>
<dbReference type="Proteomes" id="UP000036176">
    <property type="component" value="Unassembled WGS sequence"/>
</dbReference>
<proteinExistence type="predicted"/>
<dbReference type="InterPro" id="IPR050445">
    <property type="entry name" value="Bact_polysacc_biosynth/exp"/>
</dbReference>
<comment type="caution">
    <text evidence="2">The sequence shown here is derived from an EMBL/GenBank/DDBJ whole genome shotgun (WGS) entry which is preliminary data.</text>
</comment>
<keyword evidence="1" id="KW-0472">Membrane</keyword>
<dbReference type="AlphaFoldDB" id="A0A0J6W986"/>
<evidence type="ECO:0008006" key="4">
    <source>
        <dbReference type="Google" id="ProtNLM"/>
    </source>
</evidence>
<accession>A0A0J6W986</accession>
<feature type="transmembrane region" description="Helical" evidence="1">
    <location>
        <begin position="36"/>
        <end position="54"/>
    </location>
</feature>
<dbReference type="InterPro" id="IPR027417">
    <property type="entry name" value="P-loop_NTPase"/>
</dbReference>
<dbReference type="GO" id="GO:0005886">
    <property type="term" value="C:plasma membrane"/>
    <property type="evidence" value="ECO:0007669"/>
    <property type="project" value="TreeGrafter"/>
</dbReference>
<dbReference type="PANTHER" id="PTHR32309:SF13">
    <property type="entry name" value="FERRIC ENTEROBACTIN TRANSPORT PROTEIN FEPE"/>
    <property type="match status" value="1"/>
</dbReference>
<gene>
    <name evidence="2" type="ORF">MCHUDSM44219_02617</name>
</gene>
<evidence type="ECO:0000256" key="1">
    <source>
        <dbReference type="SAM" id="Phobius"/>
    </source>
</evidence>
<dbReference type="OrthoDB" id="3570682at2"/>
<evidence type="ECO:0000313" key="3">
    <source>
        <dbReference type="Proteomes" id="UP000036176"/>
    </source>
</evidence>
<keyword evidence="3" id="KW-1185">Reference proteome</keyword>
<protein>
    <recommendedName>
        <fullName evidence="4">Chain length determinant protein</fullName>
    </recommendedName>
</protein>
<dbReference type="GO" id="GO:0004713">
    <property type="term" value="F:protein tyrosine kinase activity"/>
    <property type="evidence" value="ECO:0007669"/>
    <property type="project" value="TreeGrafter"/>
</dbReference>
<reference evidence="2 3" key="1">
    <citation type="journal article" date="2015" name="Genome Biol. Evol.">
        <title>Characterization of Three Mycobacterium spp. with Potential Use in Bioremediation by Genome Sequencing and Comparative Genomics.</title>
        <authorList>
            <person name="Das S."/>
            <person name="Pettersson B.M."/>
            <person name="Behra P.R."/>
            <person name="Ramesh M."/>
            <person name="Dasgupta S."/>
            <person name="Bhattacharya A."/>
            <person name="Kirsebom L.A."/>
        </authorList>
    </citation>
    <scope>NUCLEOTIDE SEQUENCE [LARGE SCALE GENOMIC DNA]</scope>
    <source>
        <strain evidence="2 3">DSM 44219</strain>
    </source>
</reference>
<dbReference type="SUPFAM" id="SSF52540">
    <property type="entry name" value="P-loop containing nucleoside triphosphate hydrolases"/>
    <property type="match status" value="1"/>
</dbReference>
<keyword evidence="1" id="KW-1133">Transmembrane helix</keyword>
<keyword evidence="1" id="KW-0812">Transmembrane</keyword>
<dbReference type="RefSeq" id="WP_048418594.1">
    <property type="nucleotide sequence ID" value="NZ_JYNX01000035.1"/>
</dbReference>
<name>A0A0J6W986_MYCCU</name>
<organism evidence="2 3">
    <name type="scientific">Mycolicibacterium chubuense</name>
    <name type="common">Mycobacterium chubuense</name>
    <dbReference type="NCBI Taxonomy" id="1800"/>
    <lineage>
        <taxon>Bacteria</taxon>
        <taxon>Bacillati</taxon>
        <taxon>Actinomycetota</taxon>
        <taxon>Actinomycetes</taxon>
        <taxon>Mycobacteriales</taxon>
        <taxon>Mycobacteriaceae</taxon>
        <taxon>Mycolicibacterium</taxon>
    </lineage>
</organism>
<sequence length="474" mass="49859">MTASKKAESERYIDVPGDHRAASPGRRVRQVWNYRWLVIAFAVLGAGAATVSVAQAHTTYVGKSTLVVASPNRPTDQDAVIVQGYVQLFNDEAVNARLAAKSEIPPGVEVQAATAASSPIVTVDATAGDPRVAQDAAERMAGAFRNDINAMQQARLGAAIKDAERRLEKVLATGAPDDPAEAAALQNRIMEMSADRTNELQVLQPRAGVTEISTQTGLQIALGGIGGLALGILSALALATVSTRLKNLDDIREKTTVEPLIEIPAGANVHAIQMRQERVRTLANLISLEDLPKNAAVVVANCSGTQAPSPLAGELAGFWARQGYRTVLIGADRGGWCDTDSHGFLEALDDSTLVHALLRDSDIETLKILPGGRTDGSDWRRITRERVAAVLDEIRTVADVIVMMAPPVAASGDTQLICAAADLTVLTVVKNVTRAGDVSSAADSLSKAHADVFGAVLVDGSDAVPMPRPILSAS</sequence>